<keyword evidence="2" id="KW-1185">Reference proteome</keyword>
<dbReference type="Proteomes" id="UP000322294">
    <property type="component" value="Unassembled WGS sequence"/>
</dbReference>
<dbReference type="AlphaFoldDB" id="A0A5S5AWT3"/>
<comment type="caution">
    <text evidence="1">The sequence shown here is derived from an EMBL/GenBank/DDBJ whole genome shotgun (WGS) entry which is preliminary data.</text>
</comment>
<reference evidence="1 2" key="1">
    <citation type="submission" date="2019-07" db="EMBL/GenBank/DDBJ databases">
        <title>Genomic Encyclopedia of Type Strains, Phase I: the one thousand microbial genomes (KMG-I) project.</title>
        <authorList>
            <person name="Kyrpides N."/>
        </authorList>
    </citation>
    <scope>NUCLEOTIDE SEQUENCE [LARGE SCALE GENOMIC DNA]</scope>
    <source>
        <strain evidence="1 2">DSM 16647</strain>
    </source>
</reference>
<name>A0A5S5AWT3_9FIRM</name>
<proteinExistence type="predicted"/>
<organism evidence="1 2">
    <name type="scientific">Thermosediminibacter litoriperuensis</name>
    <dbReference type="NCBI Taxonomy" id="291989"/>
    <lineage>
        <taxon>Bacteria</taxon>
        <taxon>Bacillati</taxon>
        <taxon>Bacillota</taxon>
        <taxon>Clostridia</taxon>
        <taxon>Thermosediminibacterales</taxon>
        <taxon>Thermosediminibacteraceae</taxon>
        <taxon>Thermosediminibacter</taxon>
    </lineage>
</organism>
<protein>
    <submittedName>
        <fullName evidence="1">Uncharacterized protein UPF0180</fullName>
    </submittedName>
</protein>
<evidence type="ECO:0000313" key="1">
    <source>
        <dbReference type="EMBL" id="TYP57422.1"/>
    </source>
</evidence>
<dbReference type="InterPro" id="IPR005370">
    <property type="entry name" value="UPF0180"/>
</dbReference>
<dbReference type="EMBL" id="VNHO01000006">
    <property type="protein sequence ID" value="TYP57422.1"/>
    <property type="molecule type" value="Genomic_DNA"/>
</dbReference>
<dbReference type="OrthoDB" id="1729913at2"/>
<dbReference type="Pfam" id="PF03698">
    <property type="entry name" value="UPF0180"/>
    <property type="match status" value="1"/>
</dbReference>
<dbReference type="RefSeq" id="WP_148866538.1">
    <property type="nucleotide sequence ID" value="NZ_VNHO01000006.1"/>
</dbReference>
<evidence type="ECO:0000313" key="2">
    <source>
        <dbReference type="Proteomes" id="UP000322294"/>
    </source>
</evidence>
<accession>A0A5S5AWT3</accession>
<sequence>MSRVIALEDGLEELGQYLRQRGFITVPWSQVSGPVDAVVYTGRKLKEITMTPYNSSSEELSDELNPGSPFGVLLVNAEDRTPEEIYEIIKNRIYEHFI</sequence>
<gene>
    <name evidence="1" type="ORF">LZ11_00733</name>
</gene>